<sequence length="183" mass="20667">MATTMLIMFYLITEEGNLSGSIRNGHNQHTHTDNTRQPELNSRVPRVHLPSRARLEGCHSEINSRNVTCLTPIPSSTQEIRSEPQRKEQRQALPASRPPGREYVPPSANAPLMPMLAVIAWRNTPHRQAPRVPVAIVTVLCVVARNVSLESVSYTRLDVYKRQLLFFALWLGTYLLSLSLIHV</sequence>
<feature type="region of interest" description="Disordered" evidence="1">
    <location>
        <begin position="21"/>
        <end position="45"/>
    </location>
</feature>
<protein>
    <submittedName>
        <fullName evidence="3">Uncharacterized protein</fullName>
    </submittedName>
</protein>
<name>A0A4D6LE52_VIGUN</name>
<evidence type="ECO:0000313" key="4">
    <source>
        <dbReference type="Proteomes" id="UP000501690"/>
    </source>
</evidence>
<accession>A0A4D6LE52</accession>
<keyword evidence="2" id="KW-0812">Transmembrane</keyword>
<evidence type="ECO:0000313" key="3">
    <source>
        <dbReference type="EMBL" id="QCD86882.1"/>
    </source>
</evidence>
<evidence type="ECO:0000256" key="2">
    <source>
        <dbReference type="SAM" id="Phobius"/>
    </source>
</evidence>
<keyword evidence="2" id="KW-1133">Transmembrane helix</keyword>
<keyword evidence="2" id="KW-0472">Membrane</keyword>
<keyword evidence="4" id="KW-1185">Reference proteome</keyword>
<evidence type="ECO:0000256" key="1">
    <source>
        <dbReference type="SAM" id="MobiDB-lite"/>
    </source>
</evidence>
<gene>
    <name evidence="3" type="ORF">DEO72_LG3g1411</name>
</gene>
<feature type="transmembrane region" description="Helical" evidence="2">
    <location>
        <begin position="164"/>
        <end position="182"/>
    </location>
</feature>
<feature type="region of interest" description="Disordered" evidence="1">
    <location>
        <begin position="69"/>
        <end position="107"/>
    </location>
</feature>
<dbReference type="AlphaFoldDB" id="A0A4D6LE52"/>
<dbReference type="EMBL" id="CP039347">
    <property type="protein sequence ID" value="QCD86882.1"/>
    <property type="molecule type" value="Genomic_DNA"/>
</dbReference>
<dbReference type="Proteomes" id="UP000501690">
    <property type="component" value="Linkage Group LG3"/>
</dbReference>
<organism evidence="3 4">
    <name type="scientific">Vigna unguiculata</name>
    <name type="common">Cowpea</name>
    <dbReference type="NCBI Taxonomy" id="3917"/>
    <lineage>
        <taxon>Eukaryota</taxon>
        <taxon>Viridiplantae</taxon>
        <taxon>Streptophyta</taxon>
        <taxon>Embryophyta</taxon>
        <taxon>Tracheophyta</taxon>
        <taxon>Spermatophyta</taxon>
        <taxon>Magnoliopsida</taxon>
        <taxon>eudicotyledons</taxon>
        <taxon>Gunneridae</taxon>
        <taxon>Pentapetalae</taxon>
        <taxon>rosids</taxon>
        <taxon>fabids</taxon>
        <taxon>Fabales</taxon>
        <taxon>Fabaceae</taxon>
        <taxon>Papilionoideae</taxon>
        <taxon>50 kb inversion clade</taxon>
        <taxon>NPAAA clade</taxon>
        <taxon>indigoferoid/millettioid clade</taxon>
        <taxon>Phaseoleae</taxon>
        <taxon>Vigna</taxon>
    </lineage>
</organism>
<feature type="compositionally biased region" description="Basic and acidic residues" evidence="1">
    <location>
        <begin position="80"/>
        <end position="90"/>
    </location>
</feature>
<feature type="compositionally biased region" description="Polar residues" evidence="1">
    <location>
        <begin position="69"/>
        <end position="79"/>
    </location>
</feature>
<reference evidence="3 4" key="1">
    <citation type="submission" date="2019-04" db="EMBL/GenBank/DDBJ databases">
        <title>An improved genome assembly and genetic linkage map for asparagus bean, Vigna unguiculata ssp. sesquipedialis.</title>
        <authorList>
            <person name="Xia Q."/>
            <person name="Zhang R."/>
            <person name="Dong Y."/>
        </authorList>
    </citation>
    <scope>NUCLEOTIDE SEQUENCE [LARGE SCALE GENOMIC DNA]</scope>
    <source>
        <tissue evidence="3">Leaf</tissue>
    </source>
</reference>
<proteinExistence type="predicted"/>